<organism evidence="1 2">
    <name type="scientific">Capnocytophaga canis</name>
    <dbReference type="NCBI Taxonomy" id="1848903"/>
    <lineage>
        <taxon>Bacteria</taxon>
        <taxon>Pseudomonadati</taxon>
        <taxon>Bacteroidota</taxon>
        <taxon>Flavobacteriia</taxon>
        <taxon>Flavobacteriales</taxon>
        <taxon>Flavobacteriaceae</taxon>
        <taxon>Capnocytophaga</taxon>
    </lineage>
</organism>
<reference evidence="1 2" key="1">
    <citation type="submission" date="2015-01" db="EMBL/GenBank/DDBJ databases">
        <authorList>
            <person name="Xiang T."/>
            <person name="Song Y."/>
            <person name="Huang L."/>
            <person name="Wang B."/>
            <person name="Wu P."/>
        </authorList>
    </citation>
    <scope>NUCLEOTIDE SEQUENCE [LARGE SCALE GENOMIC DNA]</scope>
    <source>
        <strain evidence="1 2">CcD93</strain>
    </source>
</reference>
<dbReference type="Proteomes" id="UP000038200">
    <property type="component" value="Unassembled WGS sequence"/>
</dbReference>
<evidence type="ECO:0000313" key="1">
    <source>
        <dbReference type="EMBL" id="CEN54449.1"/>
    </source>
</evidence>
<name>A0A0B7IUX3_9FLAO</name>
<protein>
    <submittedName>
        <fullName evidence="1">Uncharacterized protein</fullName>
    </submittedName>
</protein>
<evidence type="ECO:0000313" key="2">
    <source>
        <dbReference type="Proteomes" id="UP000038200"/>
    </source>
</evidence>
<sequence>MFVNSNFCFNFVSETKTKRFQNGNILINSKIKQKMKPNRKLVQEILSNNVFSLELAKILNVKQNVILKRAERYSQLLLLEMCVKFYKEQGFTEEDIFEKEEVEKN</sequence>
<dbReference type="EMBL" id="CDOL01000283">
    <property type="protein sequence ID" value="CEN54449.1"/>
    <property type="molecule type" value="Genomic_DNA"/>
</dbReference>
<proteinExistence type="predicted"/>
<gene>
    <name evidence="1" type="ORF">CCAND93_90033</name>
</gene>
<accession>A0A0B7IUX3</accession>
<dbReference type="AlphaFoldDB" id="A0A0B7IUX3"/>